<keyword evidence="3" id="KW-0732">Signal</keyword>
<organism evidence="7 8">
    <name type="scientific">Silurus meridionalis</name>
    <name type="common">Southern catfish</name>
    <name type="synonym">Silurus soldatovi meridionalis</name>
    <dbReference type="NCBI Taxonomy" id="175797"/>
    <lineage>
        <taxon>Eukaryota</taxon>
        <taxon>Metazoa</taxon>
        <taxon>Chordata</taxon>
        <taxon>Craniata</taxon>
        <taxon>Vertebrata</taxon>
        <taxon>Euteleostomi</taxon>
        <taxon>Actinopterygii</taxon>
        <taxon>Neopterygii</taxon>
        <taxon>Teleostei</taxon>
        <taxon>Ostariophysi</taxon>
        <taxon>Siluriformes</taxon>
        <taxon>Siluridae</taxon>
        <taxon>Silurus</taxon>
    </lineage>
</organism>
<evidence type="ECO:0000256" key="3">
    <source>
        <dbReference type="ARBA" id="ARBA00022729"/>
    </source>
</evidence>
<evidence type="ECO:0000256" key="1">
    <source>
        <dbReference type="ARBA" id="ARBA00004370"/>
    </source>
</evidence>
<dbReference type="InterPro" id="IPR026664">
    <property type="entry name" value="Stereocilin-rel"/>
</dbReference>
<evidence type="ECO:0000313" key="7">
    <source>
        <dbReference type="EMBL" id="KAF7689146.1"/>
    </source>
</evidence>
<reference evidence="7" key="1">
    <citation type="submission" date="2020-08" db="EMBL/GenBank/DDBJ databases">
        <title>Chromosome-level assembly of Southern catfish (Silurus meridionalis) provides insights into visual adaptation to the nocturnal and benthic lifestyles.</title>
        <authorList>
            <person name="Zhang Y."/>
            <person name="Wang D."/>
            <person name="Peng Z."/>
        </authorList>
    </citation>
    <scope>NUCLEOTIDE SEQUENCE</scope>
    <source>
        <strain evidence="7">SWU-2019-XX</strain>
        <tissue evidence="7">Muscle</tissue>
    </source>
</reference>
<dbReference type="GO" id="GO:0007160">
    <property type="term" value="P:cell-matrix adhesion"/>
    <property type="evidence" value="ECO:0007669"/>
    <property type="project" value="TreeGrafter"/>
</dbReference>
<dbReference type="AlphaFoldDB" id="A0A8T0AEU1"/>
<keyword evidence="4" id="KW-0130">Cell adhesion</keyword>
<comment type="similarity">
    <text evidence="2">Belongs to the mesothelin family.</text>
</comment>
<protein>
    <submittedName>
        <fullName evidence="7">Uncharacterized protein</fullName>
    </submittedName>
</protein>
<keyword evidence="6" id="KW-0325">Glycoprotein</keyword>
<dbReference type="PANTHER" id="PTHR23412">
    <property type="entry name" value="STEREOCILIN RELATED"/>
    <property type="match status" value="1"/>
</dbReference>
<proteinExistence type="inferred from homology"/>
<keyword evidence="8" id="KW-1185">Reference proteome</keyword>
<accession>A0A8T0AEU1</accession>
<gene>
    <name evidence="7" type="ORF">HF521_012499</name>
</gene>
<evidence type="ECO:0000256" key="2">
    <source>
        <dbReference type="ARBA" id="ARBA00011016"/>
    </source>
</evidence>
<dbReference type="GO" id="GO:0009986">
    <property type="term" value="C:cell surface"/>
    <property type="evidence" value="ECO:0007669"/>
    <property type="project" value="TreeGrafter"/>
</dbReference>
<dbReference type="Proteomes" id="UP000606274">
    <property type="component" value="Unassembled WGS sequence"/>
</dbReference>
<keyword evidence="5" id="KW-0472">Membrane</keyword>
<comment type="subcellular location">
    <subcellularLocation>
        <location evidence="1">Membrane</location>
    </subcellularLocation>
</comment>
<evidence type="ECO:0000256" key="4">
    <source>
        <dbReference type="ARBA" id="ARBA00022889"/>
    </source>
</evidence>
<dbReference type="EMBL" id="JABFDY010000024">
    <property type="protein sequence ID" value="KAF7689146.1"/>
    <property type="molecule type" value="Genomic_DNA"/>
</dbReference>
<evidence type="ECO:0000313" key="8">
    <source>
        <dbReference type="Proteomes" id="UP000606274"/>
    </source>
</evidence>
<name>A0A8T0AEU1_SILME</name>
<comment type="caution">
    <text evidence="7">The sequence shown here is derived from an EMBL/GenBank/DDBJ whole genome shotgun (WGS) entry which is preliminary data.</text>
</comment>
<dbReference type="InterPro" id="IPR010335">
    <property type="entry name" value="Mesothelin"/>
</dbReference>
<sequence length="230" mass="25311">MACTLEFSYIQNSDPLILEKLKNCEDLSDSQITAIQSLLLSGNTTYGKQKLPINKLSAFFTECNSESTTVSKITAATIADTSFPYGFNSMLFDLYLDIDVLQDNLAAITEKVVDTSLQNVILNKLNQIYPSGLNDDVLQLLGSTSRVASIDAISKWNITIIDTLSSLLDSNDGSWEPEKSKAIIMRYLNIDIHSLGSAEINIIGSYICTLDINVLENITAENLIMVLPQI</sequence>
<dbReference type="Pfam" id="PF06060">
    <property type="entry name" value="Mesothelin"/>
    <property type="match status" value="1"/>
</dbReference>
<evidence type="ECO:0000256" key="6">
    <source>
        <dbReference type="ARBA" id="ARBA00023180"/>
    </source>
</evidence>
<dbReference type="PANTHER" id="PTHR23412:SF6">
    <property type="entry name" value="MESOTHELIN"/>
    <property type="match status" value="1"/>
</dbReference>
<dbReference type="GO" id="GO:0016020">
    <property type="term" value="C:membrane"/>
    <property type="evidence" value="ECO:0007669"/>
    <property type="project" value="UniProtKB-SubCell"/>
</dbReference>
<evidence type="ECO:0000256" key="5">
    <source>
        <dbReference type="ARBA" id="ARBA00023136"/>
    </source>
</evidence>